<organism evidence="1 2">
    <name type="scientific">Theobroma cacao</name>
    <name type="common">Cacao</name>
    <name type="synonym">Cocoa</name>
    <dbReference type="NCBI Taxonomy" id="3641"/>
    <lineage>
        <taxon>Eukaryota</taxon>
        <taxon>Viridiplantae</taxon>
        <taxon>Streptophyta</taxon>
        <taxon>Embryophyta</taxon>
        <taxon>Tracheophyta</taxon>
        <taxon>Spermatophyta</taxon>
        <taxon>Magnoliopsida</taxon>
        <taxon>eudicotyledons</taxon>
        <taxon>Gunneridae</taxon>
        <taxon>Pentapetalae</taxon>
        <taxon>rosids</taxon>
        <taxon>malvids</taxon>
        <taxon>Malvales</taxon>
        <taxon>Malvaceae</taxon>
        <taxon>Byttnerioideae</taxon>
        <taxon>Theobroma</taxon>
    </lineage>
</organism>
<dbReference type="Proteomes" id="UP000026915">
    <property type="component" value="Chromosome 2"/>
</dbReference>
<name>A0A061EFH1_THECC</name>
<dbReference type="EMBL" id="CM001880">
    <property type="protein sequence ID" value="EOY01044.1"/>
    <property type="molecule type" value="Genomic_DNA"/>
</dbReference>
<keyword evidence="2" id="KW-1185">Reference proteome</keyword>
<reference evidence="1 2" key="1">
    <citation type="journal article" date="2013" name="Genome Biol.">
        <title>The genome sequence of the most widely cultivated cacao type and its use to identify candidate genes regulating pod color.</title>
        <authorList>
            <person name="Motamayor J.C."/>
            <person name="Mockaitis K."/>
            <person name="Schmutz J."/>
            <person name="Haiminen N."/>
            <person name="Iii D.L."/>
            <person name="Cornejo O."/>
            <person name="Findley S.D."/>
            <person name="Zheng P."/>
            <person name="Utro F."/>
            <person name="Royaert S."/>
            <person name="Saski C."/>
            <person name="Jenkins J."/>
            <person name="Podicheti R."/>
            <person name="Zhao M."/>
            <person name="Scheffler B.E."/>
            <person name="Stack J.C."/>
            <person name="Feltus F.A."/>
            <person name="Mustiga G.M."/>
            <person name="Amores F."/>
            <person name="Phillips W."/>
            <person name="Marelli J.P."/>
            <person name="May G.D."/>
            <person name="Shapiro H."/>
            <person name="Ma J."/>
            <person name="Bustamante C.D."/>
            <person name="Schnell R.J."/>
            <person name="Main D."/>
            <person name="Gilbert D."/>
            <person name="Parida L."/>
            <person name="Kuhn D.N."/>
        </authorList>
    </citation>
    <scope>NUCLEOTIDE SEQUENCE [LARGE SCALE GENOMIC DNA]</scope>
    <source>
        <strain evidence="2">cv. Matina 1-6</strain>
    </source>
</reference>
<dbReference type="HOGENOM" id="CLU_2502452_0_0_1"/>
<evidence type="ECO:0000313" key="2">
    <source>
        <dbReference type="Proteomes" id="UP000026915"/>
    </source>
</evidence>
<gene>
    <name evidence="1" type="ORF">TCM_010979</name>
</gene>
<dbReference type="InParanoid" id="A0A061EFH1"/>
<dbReference type="Gramene" id="EOY01044">
    <property type="protein sequence ID" value="EOY01044"/>
    <property type="gene ID" value="TCM_010979"/>
</dbReference>
<sequence>MWTLRDTRAMMGYHHAHIPLSKVNSFLAAHSFPTPPPRFHPIPHSHSIITSLFIRAPPPRTWMPHPPPIESTPRDPINVAFSHLSE</sequence>
<evidence type="ECO:0000313" key="1">
    <source>
        <dbReference type="EMBL" id="EOY01044.1"/>
    </source>
</evidence>
<protein>
    <submittedName>
        <fullName evidence="1">Uncharacterized protein</fullName>
    </submittedName>
</protein>
<accession>A0A061EFH1</accession>
<proteinExistence type="predicted"/>
<dbReference type="AlphaFoldDB" id="A0A061EFH1"/>